<proteinExistence type="inferred from homology"/>
<dbReference type="Pfam" id="PF05016">
    <property type="entry name" value="ParE_toxin"/>
    <property type="match status" value="1"/>
</dbReference>
<evidence type="ECO:0000313" key="3">
    <source>
        <dbReference type="EMBL" id="TDN45357.1"/>
    </source>
</evidence>
<dbReference type="Gene3D" id="3.30.2310.20">
    <property type="entry name" value="RelE-like"/>
    <property type="match status" value="1"/>
</dbReference>
<gene>
    <name evidence="3" type="ORF">EDF64_103281</name>
</gene>
<reference evidence="3 4" key="1">
    <citation type="submission" date="2019-03" db="EMBL/GenBank/DDBJ databases">
        <title>Genomic analyses of the natural microbiome of Caenorhabditis elegans.</title>
        <authorList>
            <person name="Samuel B."/>
        </authorList>
    </citation>
    <scope>NUCLEOTIDE SEQUENCE [LARGE SCALE GENOMIC DNA]</scope>
    <source>
        <strain evidence="3 4">JUb65</strain>
    </source>
</reference>
<comment type="similarity">
    <text evidence="1">Belongs to the RelE toxin family.</text>
</comment>
<dbReference type="RefSeq" id="WP_133519163.1">
    <property type="nucleotide sequence ID" value="NZ_SNVW01000003.1"/>
</dbReference>
<dbReference type="SUPFAM" id="SSF143011">
    <property type="entry name" value="RelE-like"/>
    <property type="match status" value="1"/>
</dbReference>
<dbReference type="Proteomes" id="UP000295764">
    <property type="component" value="Unassembled WGS sequence"/>
</dbReference>
<keyword evidence="2" id="KW-1277">Toxin-antitoxin system</keyword>
<accession>A0A4R6DKR3</accession>
<dbReference type="InterPro" id="IPR007712">
    <property type="entry name" value="RelE/ParE_toxin"/>
</dbReference>
<organism evidence="3 4">
    <name type="scientific">Curtobacterium flaccumfaciens</name>
    <dbReference type="NCBI Taxonomy" id="2035"/>
    <lineage>
        <taxon>Bacteria</taxon>
        <taxon>Bacillati</taxon>
        <taxon>Actinomycetota</taxon>
        <taxon>Actinomycetes</taxon>
        <taxon>Micrococcales</taxon>
        <taxon>Microbacteriaceae</taxon>
        <taxon>Curtobacterium</taxon>
    </lineage>
</organism>
<sequence>MTYAIEFEPSAGRAIRKLPPNARRLVEGVLAILAEEPRPPAARRLVNSPEWRVRVGDYRVIYLIDDGRLVVVVVRAGHRREIYRDR</sequence>
<dbReference type="OrthoDB" id="5326046at2"/>
<evidence type="ECO:0000256" key="2">
    <source>
        <dbReference type="ARBA" id="ARBA00022649"/>
    </source>
</evidence>
<dbReference type="InterPro" id="IPR035093">
    <property type="entry name" value="RelE/ParE_toxin_dom_sf"/>
</dbReference>
<comment type="caution">
    <text evidence="3">The sequence shown here is derived from an EMBL/GenBank/DDBJ whole genome shotgun (WGS) entry which is preliminary data.</text>
</comment>
<evidence type="ECO:0000256" key="1">
    <source>
        <dbReference type="ARBA" id="ARBA00006226"/>
    </source>
</evidence>
<name>A0A4R6DKR3_9MICO</name>
<dbReference type="PANTHER" id="PTHR35601:SF1">
    <property type="entry name" value="TOXIN RELE"/>
    <property type="match status" value="1"/>
</dbReference>
<evidence type="ECO:0000313" key="4">
    <source>
        <dbReference type="Proteomes" id="UP000295764"/>
    </source>
</evidence>
<dbReference type="PANTHER" id="PTHR35601">
    <property type="entry name" value="TOXIN RELE"/>
    <property type="match status" value="1"/>
</dbReference>
<dbReference type="EMBL" id="SNVW01000003">
    <property type="protein sequence ID" value="TDN45357.1"/>
    <property type="molecule type" value="Genomic_DNA"/>
</dbReference>
<dbReference type="AlphaFoldDB" id="A0A4R6DKR3"/>
<protein>
    <submittedName>
        <fullName evidence="3">mRNA interferase RelE/StbE</fullName>
    </submittedName>
</protein>